<dbReference type="OrthoDB" id="9758243at2"/>
<comment type="function">
    <text evidence="11">Subunit R is required for both nuclease and ATPase activities, but not for modification.</text>
</comment>
<evidence type="ECO:0000256" key="1">
    <source>
        <dbReference type="ARBA" id="ARBA00000851"/>
    </source>
</evidence>
<dbReference type="InterPro" id="IPR027417">
    <property type="entry name" value="P-loop_NTPase"/>
</dbReference>
<dbReference type="GO" id="GO:0005524">
    <property type="term" value="F:ATP binding"/>
    <property type="evidence" value="ECO:0007669"/>
    <property type="project" value="UniProtKB-KW"/>
</dbReference>
<dbReference type="CDD" id="cd22332">
    <property type="entry name" value="HsdR_N"/>
    <property type="match status" value="1"/>
</dbReference>
<dbReference type="PROSITE" id="PS51192">
    <property type="entry name" value="HELICASE_ATP_BIND_1"/>
    <property type="match status" value="1"/>
</dbReference>
<evidence type="ECO:0000256" key="6">
    <source>
        <dbReference type="ARBA" id="ARBA00022747"/>
    </source>
</evidence>
<dbReference type="InterPro" id="IPR040980">
    <property type="entry name" value="SWI2_SNF2"/>
</dbReference>
<gene>
    <name evidence="13" type="ORF">BMYO_0802</name>
</gene>
<protein>
    <recommendedName>
        <fullName evidence="11">Type I restriction enzyme endonuclease subunit</fullName>
        <shortName evidence="11">R protein</shortName>
        <ecNumber evidence="11">3.1.21.3</ecNumber>
    </recommendedName>
</protein>
<comment type="similarity">
    <text evidence="2 11">Belongs to the HsdR family.</text>
</comment>
<dbReference type="InterPro" id="IPR051268">
    <property type="entry name" value="Type-I_R_enzyme_R_subunit"/>
</dbReference>
<evidence type="ECO:0000256" key="4">
    <source>
        <dbReference type="ARBA" id="ARBA00022722"/>
    </source>
</evidence>
<dbReference type="SUPFAM" id="SSF52540">
    <property type="entry name" value="P-loop containing nucleoside triphosphate hydrolases"/>
    <property type="match status" value="2"/>
</dbReference>
<comment type="catalytic activity">
    <reaction evidence="1 11">
        <text>Endonucleolytic cleavage of DNA to give random double-stranded fragments with terminal 5'-phosphates, ATP is simultaneously hydrolyzed.</text>
        <dbReference type="EC" id="3.1.21.3"/>
    </reaction>
</comment>
<keyword evidence="6 11" id="KW-0680">Restriction system</keyword>
<keyword evidence="4" id="KW-0540">Nuclease</keyword>
<dbReference type="Gene3D" id="3.90.1570.50">
    <property type="match status" value="1"/>
</dbReference>
<evidence type="ECO:0000256" key="10">
    <source>
        <dbReference type="ARBA" id="ARBA00023125"/>
    </source>
</evidence>
<dbReference type="Proteomes" id="UP000216871">
    <property type="component" value="Unassembled WGS sequence"/>
</dbReference>
<evidence type="ECO:0000313" key="14">
    <source>
        <dbReference type="Proteomes" id="UP000216871"/>
    </source>
</evidence>
<dbReference type="Gene3D" id="3.40.50.300">
    <property type="entry name" value="P-loop containing nucleotide triphosphate hydrolases"/>
    <property type="match status" value="2"/>
</dbReference>
<organism evidence="13 14">
    <name type="scientific">Bifidobacterium myosotis</name>
    <dbReference type="NCBI Taxonomy" id="1630166"/>
    <lineage>
        <taxon>Bacteria</taxon>
        <taxon>Bacillati</taxon>
        <taxon>Actinomycetota</taxon>
        <taxon>Actinomycetes</taxon>
        <taxon>Bifidobacteriales</taxon>
        <taxon>Bifidobacteriaceae</taxon>
        <taxon>Bifidobacterium</taxon>
    </lineage>
</organism>
<dbReference type="Pfam" id="PF11867">
    <property type="entry name" value="T1RH-like_C"/>
    <property type="match status" value="1"/>
</dbReference>
<dbReference type="Pfam" id="PF18766">
    <property type="entry name" value="SWI2_SNF2"/>
    <property type="match status" value="1"/>
</dbReference>
<dbReference type="InterPro" id="IPR007409">
    <property type="entry name" value="Restrct_endonuc_type1_HsdR_N"/>
</dbReference>
<keyword evidence="14" id="KW-1185">Reference proteome</keyword>
<dbReference type="PANTHER" id="PTHR30195:SF15">
    <property type="entry name" value="TYPE I RESTRICTION ENZYME HINDI ENDONUCLEASE SUBUNIT"/>
    <property type="match status" value="1"/>
</dbReference>
<dbReference type="Pfam" id="PF22679">
    <property type="entry name" value="T1R_D3-like"/>
    <property type="match status" value="1"/>
</dbReference>
<dbReference type="InterPro" id="IPR021810">
    <property type="entry name" value="T1RH-like_C"/>
</dbReference>
<feature type="domain" description="Helicase ATP-binding" evidence="12">
    <location>
        <begin position="288"/>
        <end position="471"/>
    </location>
</feature>
<dbReference type="NCBIfam" id="TIGR00348">
    <property type="entry name" value="hsdR"/>
    <property type="match status" value="1"/>
</dbReference>
<evidence type="ECO:0000256" key="8">
    <source>
        <dbReference type="ARBA" id="ARBA00022801"/>
    </source>
</evidence>
<dbReference type="Pfam" id="PF04313">
    <property type="entry name" value="HSDR_N"/>
    <property type="match status" value="1"/>
</dbReference>
<comment type="caution">
    <text evidence="13">The sequence shown here is derived from an EMBL/GenBank/DDBJ whole genome shotgun (WGS) entry which is preliminary data.</text>
</comment>
<dbReference type="GO" id="GO:0003677">
    <property type="term" value="F:DNA binding"/>
    <property type="evidence" value="ECO:0007669"/>
    <property type="project" value="UniProtKB-KW"/>
</dbReference>
<dbReference type="InterPro" id="IPR055180">
    <property type="entry name" value="HsdR_RecA-like_helicase_dom_2"/>
</dbReference>
<keyword evidence="8 11" id="KW-0378">Hydrolase</keyword>
<dbReference type="GO" id="GO:0009035">
    <property type="term" value="F:type I site-specific deoxyribonuclease activity"/>
    <property type="evidence" value="ECO:0007669"/>
    <property type="project" value="UniProtKB-EC"/>
</dbReference>
<keyword evidence="10 11" id="KW-0238">DNA-binding</keyword>
<dbReference type="GO" id="GO:0009307">
    <property type="term" value="P:DNA restriction-modification system"/>
    <property type="evidence" value="ECO:0007669"/>
    <property type="project" value="UniProtKB-KW"/>
</dbReference>
<proteinExistence type="inferred from homology"/>
<evidence type="ECO:0000256" key="9">
    <source>
        <dbReference type="ARBA" id="ARBA00022840"/>
    </source>
</evidence>
<evidence type="ECO:0000256" key="11">
    <source>
        <dbReference type="RuleBase" id="RU364115"/>
    </source>
</evidence>
<sequence>MGGSAQGNGKFTEDDLEQAIIGKLERQSYEHVDGRGMQRDLSEVLLIDDLKAYLHNRYADLQLSESEIEQIINRLRYIQDTPLYDGNRRTFRLINEGFDLTRDDPAQPAVHIEYIDYDEQRFNIFKAVNQFTVQGSERRRPDVLLFINGIPLVICEFKSAIKEDTTIHDAWEQITIRYNRGIPNLMRYCCLAVISDGANNRMGTIFTPYEYFYAWRRRDHDGKSMDGISSLDTLIEGALAPERLVSIIRDFIFYPDGDAVKTAIVCRYPQFFGAELMLSSICHHLQREGFGGDGKGGTYFGATGCGKTYTMLFLSRLMMLRRSKLLGNPTIIVIVDREDLDNQTSAVFESAKTYLHDNDVRSIETRVDLSQTLKGKESGGVYITTIQKFCESTGLLSDRSNIICISDEAHRTQTGVNAKFKRTDEGVFTTYGFAKYLRDSFPNATYCGFTGTPIDETLAVFGPVVDRYTMRQSTDDGITVPINYEPRLARIQLSEEQTKKIQEYYEQCAVEGSTPQQIEESQRAMSALSVILENPARLSKLAKDLVEHYEALCAAKPAVVQKAMVVCSNRQHAYKLYKEILALRSEWGKPAKAPSGTELTKEQKENLVALPAMNLVATRGADDEPELYNLCGTKDHRKMLDKQFKNPQSNFRIAIVVDMWITGFDVPCLSVMYVDKPLQKHTLIQTISRVNRVYQGKYQGLVVDYIGIKNNMEQAIKAYGDDGGDPVQELQVTLGIFRNQLSILKDILYGFDTRPFFVGAPMERLDCLNRAAEFVQTVKDRENRFMHASRILKQAYDICAPSGELADKETATAQFYLAIRSVIHKQTIGDAPDADIMNAVVEDMVKQAISCTGVENVVIAQQLPDGGNIFSEEFAQNLAKVKLPVTKFNALLKLLQRSIRDYRRTNNVKAVEFGERLQKIVDAYNTRDNLQFVSDTVSDFVNDLSDQLLDLLKDLDKDRQSFESLGLTYEEKAFYDILVKVRDDHGFPYEEEKCRFLAQEIRKLVDDKSRYADWSTRDDIKNALDMDLTVLLYQNGYPPEWNEEVFDKVMAQATNYKSHDR</sequence>
<evidence type="ECO:0000256" key="7">
    <source>
        <dbReference type="ARBA" id="ARBA00022759"/>
    </source>
</evidence>
<accession>A0A261FMF3</accession>
<dbReference type="AlphaFoldDB" id="A0A261FMF3"/>
<keyword evidence="5 11" id="KW-0547">Nucleotide-binding</keyword>
<dbReference type="RefSeq" id="WP_094667286.1">
    <property type="nucleotide sequence ID" value="NZ_MWWW01000008.1"/>
</dbReference>
<dbReference type="REBASE" id="384580">
    <property type="entry name" value="Bmy100916ORF804P"/>
</dbReference>
<reference evidence="13 14" key="1">
    <citation type="journal article" date="2017" name="BMC Genomics">
        <title>Comparative genomic and phylogenomic analyses of the Bifidobacteriaceae family.</title>
        <authorList>
            <person name="Lugli G.A."/>
            <person name="Milani C."/>
            <person name="Turroni F."/>
            <person name="Duranti S."/>
            <person name="Mancabelli L."/>
            <person name="Mangifesta M."/>
            <person name="Ferrario C."/>
            <person name="Modesto M."/>
            <person name="Mattarelli P."/>
            <person name="Jiri K."/>
            <person name="van Sinderen D."/>
            <person name="Ventura M."/>
        </authorList>
    </citation>
    <scope>NUCLEOTIDE SEQUENCE [LARGE SCALE GENOMIC DNA]</scope>
    <source>
        <strain evidence="13 14">DSM 100196</strain>
    </source>
</reference>
<evidence type="ECO:0000256" key="2">
    <source>
        <dbReference type="ARBA" id="ARBA00008598"/>
    </source>
</evidence>
<dbReference type="EMBL" id="MWWW01000008">
    <property type="protein sequence ID" value="OZG60341.1"/>
    <property type="molecule type" value="Genomic_DNA"/>
</dbReference>
<evidence type="ECO:0000256" key="5">
    <source>
        <dbReference type="ARBA" id="ARBA00022741"/>
    </source>
</evidence>
<dbReference type="SMART" id="SM00487">
    <property type="entry name" value="DEXDc"/>
    <property type="match status" value="1"/>
</dbReference>
<comment type="subunit">
    <text evidence="3 11">The type I restriction/modification system is composed of three polypeptides R, M and S.</text>
</comment>
<dbReference type="CDD" id="cd18800">
    <property type="entry name" value="SF2_C_EcoR124I-like"/>
    <property type="match status" value="1"/>
</dbReference>
<keyword evidence="9 11" id="KW-0067">ATP-binding</keyword>
<dbReference type="PANTHER" id="PTHR30195">
    <property type="entry name" value="TYPE I SITE-SPECIFIC DEOXYRIBONUCLEASE PROTEIN SUBUNIT M AND R"/>
    <property type="match status" value="1"/>
</dbReference>
<evidence type="ECO:0000259" key="12">
    <source>
        <dbReference type="PROSITE" id="PS51192"/>
    </source>
</evidence>
<keyword evidence="7" id="KW-0255">Endonuclease</keyword>
<name>A0A261FMF3_9BIFI</name>
<dbReference type="InterPro" id="IPR004473">
    <property type="entry name" value="Restrct_endonuc_typeI_HsdR"/>
</dbReference>
<evidence type="ECO:0000313" key="13">
    <source>
        <dbReference type="EMBL" id="OZG60341.1"/>
    </source>
</evidence>
<evidence type="ECO:0000256" key="3">
    <source>
        <dbReference type="ARBA" id="ARBA00011296"/>
    </source>
</evidence>
<dbReference type="EC" id="3.1.21.3" evidence="11"/>
<dbReference type="InterPro" id="IPR014001">
    <property type="entry name" value="Helicase_ATP-bd"/>
</dbReference>